<dbReference type="RefSeq" id="WP_109615314.1">
    <property type="nucleotide sequence ID" value="NZ_QGDO01000001.1"/>
</dbReference>
<keyword evidence="6 9" id="KW-1133">Transmembrane helix</keyword>
<dbReference type="Proteomes" id="UP000245535">
    <property type="component" value="Unassembled WGS sequence"/>
</dbReference>
<name>A0A316A256_SEDFL</name>
<keyword evidence="3" id="KW-1003">Cell membrane</keyword>
<keyword evidence="5 9" id="KW-0812">Transmembrane</keyword>
<keyword evidence="11" id="KW-1185">Reference proteome</keyword>
<evidence type="ECO:0000256" key="3">
    <source>
        <dbReference type="ARBA" id="ARBA00022475"/>
    </source>
</evidence>
<evidence type="ECO:0000256" key="9">
    <source>
        <dbReference type="SAM" id="Phobius"/>
    </source>
</evidence>
<feature type="transmembrane region" description="Helical" evidence="9">
    <location>
        <begin position="61"/>
        <end position="81"/>
    </location>
</feature>
<comment type="caution">
    <text evidence="10">The sequence shown here is derived from an EMBL/GenBank/DDBJ whole genome shotgun (WGS) entry which is preliminary data.</text>
</comment>
<comment type="similarity">
    <text evidence="8">Belongs to the TsuA/YedE (TC 9.B.102) family.</text>
</comment>
<keyword evidence="4" id="KW-0997">Cell inner membrane</keyword>
<comment type="subcellular location">
    <subcellularLocation>
        <location evidence="1">Cell inner membrane</location>
        <topology evidence="1">Multi-pass membrane protein</topology>
    </subcellularLocation>
</comment>
<evidence type="ECO:0000256" key="6">
    <source>
        <dbReference type="ARBA" id="ARBA00022989"/>
    </source>
</evidence>
<organism evidence="10 11">
    <name type="scientific">Sediminitomix flava</name>
    <dbReference type="NCBI Taxonomy" id="379075"/>
    <lineage>
        <taxon>Bacteria</taxon>
        <taxon>Pseudomonadati</taxon>
        <taxon>Bacteroidota</taxon>
        <taxon>Cytophagia</taxon>
        <taxon>Cytophagales</taxon>
        <taxon>Flammeovirgaceae</taxon>
        <taxon>Sediminitomix</taxon>
    </lineage>
</organism>
<feature type="transmembrane region" description="Helical" evidence="9">
    <location>
        <begin position="125"/>
        <end position="143"/>
    </location>
</feature>
<evidence type="ECO:0000313" key="10">
    <source>
        <dbReference type="EMBL" id="PWJ43777.1"/>
    </source>
</evidence>
<evidence type="ECO:0000313" key="11">
    <source>
        <dbReference type="Proteomes" id="UP000245535"/>
    </source>
</evidence>
<sequence>MEVLSQQWPWYVSGPLITLVMAMLLFGGKTFGVSSNLRVLCSACGAGKKVDFFRFEWKNQLWNLLFVLGAMIGGFIASNYLNGDITPQLNENTVQYFSELRLSTTDMGLLPQELFSLESMMSLKGMAFLIIGGFFVGFGSRYAGGCTSGHAISGLSNLQLPSLIAVVGFFIGGLVMTHLILPFIL</sequence>
<feature type="transmembrane region" description="Helical" evidence="9">
    <location>
        <begin position="12"/>
        <end position="28"/>
    </location>
</feature>
<dbReference type="AlphaFoldDB" id="A0A316A256"/>
<dbReference type="PANTHER" id="PTHR30574">
    <property type="entry name" value="INNER MEMBRANE PROTEIN YEDE"/>
    <property type="match status" value="1"/>
</dbReference>
<dbReference type="EMBL" id="QGDO01000001">
    <property type="protein sequence ID" value="PWJ43777.1"/>
    <property type="molecule type" value="Genomic_DNA"/>
</dbReference>
<dbReference type="PANTHER" id="PTHR30574:SF1">
    <property type="entry name" value="SULPHUR TRANSPORT DOMAIN-CONTAINING PROTEIN"/>
    <property type="match status" value="1"/>
</dbReference>
<feature type="transmembrane region" description="Helical" evidence="9">
    <location>
        <begin position="163"/>
        <end position="184"/>
    </location>
</feature>
<evidence type="ECO:0000256" key="8">
    <source>
        <dbReference type="ARBA" id="ARBA00035655"/>
    </source>
</evidence>
<dbReference type="GO" id="GO:0005886">
    <property type="term" value="C:plasma membrane"/>
    <property type="evidence" value="ECO:0007669"/>
    <property type="project" value="UniProtKB-SubCell"/>
</dbReference>
<evidence type="ECO:0000256" key="2">
    <source>
        <dbReference type="ARBA" id="ARBA00022448"/>
    </source>
</evidence>
<accession>A0A316A256</accession>
<dbReference type="Pfam" id="PF04143">
    <property type="entry name" value="Sulf_transp"/>
    <property type="match status" value="1"/>
</dbReference>
<dbReference type="InterPro" id="IPR007272">
    <property type="entry name" value="Sulf_transp_TsuA/YedE"/>
</dbReference>
<gene>
    <name evidence="10" type="ORF">BC781_101123</name>
</gene>
<evidence type="ECO:0000256" key="7">
    <source>
        <dbReference type="ARBA" id="ARBA00023136"/>
    </source>
</evidence>
<evidence type="ECO:0000256" key="5">
    <source>
        <dbReference type="ARBA" id="ARBA00022692"/>
    </source>
</evidence>
<protein>
    <submittedName>
        <fullName evidence="10">Uncharacterized protein</fullName>
    </submittedName>
</protein>
<keyword evidence="2" id="KW-0813">Transport</keyword>
<reference evidence="10 11" key="1">
    <citation type="submission" date="2018-03" db="EMBL/GenBank/DDBJ databases">
        <title>Genomic Encyclopedia of Archaeal and Bacterial Type Strains, Phase II (KMG-II): from individual species to whole genera.</title>
        <authorList>
            <person name="Goeker M."/>
        </authorList>
    </citation>
    <scope>NUCLEOTIDE SEQUENCE [LARGE SCALE GENOMIC DNA]</scope>
    <source>
        <strain evidence="10 11">DSM 28229</strain>
    </source>
</reference>
<evidence type="ECO:0000256" key="4">
    <source>
        <dbReference type="ARBA" id="ARBA00022519"/>
    </source>
</evidence>
<keyword evidence="7 9" id="KW-0472">Membrane</keyword>
<proteinExistence type="inferred from homology"/>
<dbReference type="OrthoDB" id="9814020at2"/>
<evidence type="ECO:0000256" key="1">
    <source>
        <dbReference type="ARBA" id="ARBA00004429"/>
    </source>
</evidence>